<sequence>MFFLRNVFSVRQLRSSFAGSLKFSASGYAKCSIITVRGLGFCGRGGRSKEMQIGGKNRCQLN</sequence>
<dbReference type="EMBL" id="OKRB01000099">
    <property type="protein sequence ID" value="SPE24001.1"/>
    <property type="molecule type" value="Genomic_DNA"/>
</dbReference>
<evidence type="ECO:0000313" key="2">
    <source>
        <dbReference type="Proteomes" id="UP000239735"/>
    </source>
</evidence>
<organism evidence="1 2">
    <name type="scientific">Candidatus Sulfuritelmatomonas gaucii</name>
    <dbReference type="NCBI Taxonomy" id="2043161"/>
    <lineage>
        <taxon>Bacteria</taxon>
        <taxon>Pseudomonadati</taxon>
        <taxon>Acidobacteriota</taxon>
        <taxon>Terriglobia</taxon>
        <taxon>Terriglobales</taxon>
        <taxon>Acidobacteriaceae</taxon>
        <taxon>Candidatus Sulfuritelmatomonas</taxon>
    </lineage>
</organism>
<dbReference type="Proteomes" id="UP000239735">
    <property type="component" value="Unassembled WGS sequence"/>
</dbReference>
<accession>A0A2N9LL74</accession>
<reference evidence="2" key="1">
    <citation type="submission" date="2018-02" db="EMBL/GenBank/DDBJ databases">
        <authorList>
            <person name="Hausmann B."/>
        </authorList>
    </citation>
    <scope>NUCLEOTIDE SEQUENCE [LARGE SCALE GENOMIC DNA]</scope>
    <source>
        <strain evidence="2">Peat soil MAG SbA5</strain>
    </source>
</reference>
<evidence type="ECO:0000313" key="1">
    <source>
        <dbReference type="EMBL" id="SPE24001.1"/>
    </source>
</evidence>
<gene>
    <name evidence="1" type="ORF">SBA5_410043</name>
</gene>
<proteinExistence type="predicted"/>
<dbReference type="AlphaFoldDB" id="A0A2N9LL74"/>
<name>A0A2N9LL74_9BACT</name>
<protein>
    <submittedName>
        <fullName evidence="1">Uncharacterized protein</fullName>
    </submittedName>
</protein>